<feature type="compositionally biased region" description="Basic and acidic residues" evidence="1">
    <location>
        <begin position="38"/>
        <end position="59"/>
    </location>
</feature>
<dbReference type="EMBL" id="NRDI02000024">
    <property type="protein sequence ID" value="KAI1508705.1"/>
    <property type="molecule type" value="Genomic_DNA"/>
</dbReference>
<feature type="region of interest" description="Disordered" evidence="1">
    <location>
        <begin position="115"/>
        <end position="146"/>
    </location>
</feature>
<dbReference type="AlphaFoldDB" id="A0A2W1DR25"/>
<evidence type="ECO:0000256" key="1">
    <source>
        <dbReference type="SAM" id="MobiDB-lite"/>
    </source>
</evidence>
<protein>
    <submittedName>
        <fullName evidence="2">Uncharacterized protein</fullName>
    </submittedName>
</protein>
<gene>
    <name evidence="2" type="ORF">Ptr86124_012334</name>
</gene>
<sequence length="269" mass="31080">MPSSRPKRKNENLDKPILIKKKRAASGEPSSPLPLTKRQKEDPAIIEARHKAERKEAKAAAKKNWEAWVEENDHEGMLLPSEPAKDEGITQTDSVKHYGLKPADLVTLLHFEKKSPMHSDEDTSSEHGTPEKEETPEERWAEYTRTHSLTLDTTDGRLNEEPTISINRRDGRVKYDITGQEWDCLPFFLKTVAYGVRMKVYKESEVKLLGYRKMAVLAGGDKLCDFDELLLLKMGEQLFEERESRLRDIGRRFDEQKRESEECKKGWVE</sequence>
<comment type="caution">
    <text evidence="2">The sequence shown here is derived from an EMBL/GenBank/DDBJ whole genome shotgun (WGS) entry which is preliminary data.</text>
</comment>
<dbReference type="Proteomes" id="UP000249757">
    <property type="component" value="Unassembled WGS sequence"/>
</dbReference>
<reference evidence="3" key="1">
    <citation type="journal article" date="2022" name="Microb. Genom.">
        <title>A global pangenome for the wheat fungal pathogen Pyrenophora tritici-repentis and prediction of effector protein structural homology.</title>
        <authorList>
            <person name="Moolhuijzen P.M."/>
            <person name="See P.T."/>
            <person name="Shi G."/>
            <person name="Powell H.R."/>
            <person name="Cockram J."/>
            <person name="Jorgensen L.N."/>
            <person name="Benslimane H."/>
            <person name="Strelkov S.E."/>
            <person name="Turner J."/>
            <person name="Liu Z."/>
            <person name="Moffat C.S."/>
        </authorList>
    </citation>
    <scope>NUCLEOTIDE SEQUENCE [LARGE SCALE GENOMIC DNA]</scope>
</reference>
<feature type="compositionally biased region" description="Basic and acidic residues" evidence="1">
    <location>
        <begin position="115"/>
        <end position="145"/>
    </location>
</feature>
<keyword evidence="3" id="KW-1185">Reference proteome</keyword>
<name>A0A2W1DR25_9PLEO</name>
<organism evidence="2 3">
    <name type="scientific">Pyrenophora tritici-repentis</name>
    <dbReference type="NCBI Taxonomy" id="45151"/>
    <lineage>
        <taxon>Eukaryota</taxon>
        <taxon>Fungi</taxon>
        <taxon>Dikarya</taxon>
        <taxon>Ascomycota</taxon>
        <taxon>Pezizomycotina</taxon>
        <taxon>Dothideomycetes</taxon>
        <taxon>Pleosporomycetidae</taxon>
        <taxon>Pleosporales</taxon>
        <taxon>Pleosporineae</taxon>
        <taxon>Pleosporaceae</taxon>
        <taxon>Pyrenophora</taxon>
    </lineage>
</organism>
<evidence type="ECO:0000313" key="2">
    <source>
        <dbReference type="EMBL" id="KAI1508705.1"/>
    </source>
</evidence>
<evidence type="ECO:0000313" key="3">
    <source>
        <dbReference type="Proteomes" id="UP000249757"/>
    </source>
</evidence>
<accession>A0A2W1DR25</accession>
<feature type="region of interest" description="Disordered" evidence="1">
    <location>
        <begin position="1"/>
        <end position="59"/>
    </location>
</feature>
<proteinExistence type="predicted"/>